<feature type="transmembrane region" description="Helical" evidence="3">
    <location>
        <begin position="30"/>
        <end position="48"/>
    </location>
</feature>
<evidence type="ECO:0000256" key="1">
    <source>
        <dbReference type="ARBA" id="ARBA00022741"/>
    </source>
</evidence>
<keyword evidence="3" id="KW-0472">Membrane</keyword>
<dbReference type="NCBIfam" id="TIGR01007">
    <property type="entry name" value="eps_fam"/>
    <property type="match status" value="1"/>
</dbReference>
<keyword evidence="3" id="KW-0812">Transmembrane</keyword>
<dbReference type="PANTHER" id="PTHR32309">
    <property type="entry name" value="TYROSINE-PROTEIN KINASE"/>
    <property type="match status" value="1"/>
</dbReference>
<dbReference type="Pfam" id="PF13807">
    <property type="entry name" value="GNVR"/>
    <property type="match status" value="1"/>
</dbReference>
<keyword evidence="3" id="KW-1133">Transmembrane helix</keyword>
<name>A0A1I6VKR5_9FLAO</name>
<evidence type="ECO:0000256" key="2">
    <source>
        <dbReference type="ARBA" id="ARBA00022840"/>
    </source>
</evidence>
<organism evidence="5 6">
    <name type="scientific">Zhouia amylolytica</name>
    <dbReference type="NCBI Taxonomy" id="376730"/>
    <lineage>
        <taxon>Bacteria</taxon>
        <taxon>Pseudomonadati</taxon>
        <taxon>Bacteroidota</taxon>
        <taxon>Flavobacteriia</taxon>
        <taxon>Flavobacteriales</taxon>
        <taxon>Flavobacteriaceae</taxon>
        <taxon>Zhouia</taxon>
    </lineage>
</organism>
<dbReference type="Proteomes" id="UP000183209">
    <property type="component" value="Unassembled WGS sequence"/>
</dbReference>
<dbReference type="InterPro" id="IPR032807">
    <property type="entry name" value="GNVR"/>
</dbReference>
<evidence type="ECO:0000259" key="4">
    <source>
        <dbReference type="Pfam" id="PF13807"/>
    </source>
</evidence>
<gene>
    <name evidence="5" type="ORF">SAMN04487906_3187</name>
</gene>
<evidence type="ECO:0000313" key="6">
    <source>
        <dbReference type="Proteomes" id="UP000183209"/>
    </source>
</evidence>
<dbReference type="InterPro" id="IPR027417">
    <property type="entry name" value="P-loop_NTPase"/>
</dbReference>
<dbReference type="GO" id="GO:0005886">
    <property type="term" value="C:plasma membrane"/>
    <property type="evidence" value="ECO:0007669"/>
    <property type="project" value="TreeGrafter"/>
</dbReference>
<evidence type="ECO:0000313" key="5">
    <source>
        <dbReference type="EMBL" id="SFT14288.1"/>
    </source>
</evidence>
<keyword evidence="2" id="KW-0067">ATP-binding</keyword>
<dbReference type="InterPro" id="IPR005702">
    <property type="entry name" value="Wzc-like_C"/>
</dbReference>
<dbReference type="GO" id="GO:0004713">
    <property type="term" value="F:protein tyrosine kinase activity"/>
    <property type="evidence" value="ECO:0007669"/>
    <property type="project" value="TreeGrafter"/>
</dbReference>
<dbReference type="CDD" id="cd05387">
    <property type="entry name" value="BY-kinase"/>
    <property type="match status" value="1"/>
</dbReference>
<dbReference type="Gene3D" id="3.40.50.300">
    <property type="entry name" value="P-loop containing nucleotide triphosphate hydrolases"/>
    <property type="match status" value="1"/>
</dbReference>
<feature type="transmembrane region" description="Helical" evidence="3">
    <location>
        <begin position="500"/>
        <end position="519"/>
    </location>
</feature>
<dbReference type="OrthoDB" id="9794577at2"/>
<feature type="domain" description="Tyrosine-protein kinase G-rich" evidence="4">
    <location>
        <begin position="447"/>
        <end position="519"/>
    </location>
</feature>
<proteinExistence type="predicted"/>
<dbReference type="SUPFAM" id="SSF52540">
    <property type="entry name" value="P-loop containing nucleoside triphosphate hydrolases"/>
    <property type="match status" value="1"/>
</dbReference>
<accession>A0A1I6VKR5</accession>
<dbReference type="GO" id="GO:0005524">
    <property type="term" value="F:ATP binding"/>
    <property type="evidence" value="ECO:0007669"/>
    <property type="project" value="UniProtKB-KW"/>
</dbReference>
<evidence type="ECO:0000256" key="3">
    <source>
        <dbReference type="SAM" id="Phobius"/>
    </source>
</evidence>
<sequence>MHLNGHIMKVDKKTDNNNIREYLLKYGKHWKWFALSVLMVVVLAYFYIRYTIPEYASNASVMILEDKSSSSENAIFQDLGVFASNSRKVQDEIEVLTSRSAFIETARRLNLNIQYFNKGRIIEPQIYPNIPISVNFFSTDSIIYKSRLSANLKIISNNRFSFNENSGLEEETVPKNYSFGEKFTTSLGEVIITPSPDYISNYIGKTIKMEIKPLDQVAQGLKTKVMAIPTEDNSNVVDIAINSENRQQGNDILNTLIEVYKQNIVDEKTLVSKNTTDFLNDRINLIAADLADVDNVAERFKTGNRLTNIAADADIYLESGSANEQRMVETGTELSMVNFMKESLDTQKSFESIPANMGLSDEGITEITSKYNNLVLERQRLLKSSNEKNPVVVNLDQQLEGLRQSMSQSLDNLSNTLKIKYNDLQDRASRINSRIYSVPGQERELRDIQRQQQIKESLYLYLLEKREESEIATASVSPNLKIIDKAYVVSNTPVTPKKKFVYLAAIIIGMFIPFSILYAQDLFNNKIYNKEDLQKLFPDIPVLGELPKIDDKKEKAIKINDRSILAESFRLIRTNLDHVMKKQKNKRNNNVVFITSTINGEGKSFVAYNLALTLAYSNKKTLIIGGDIRNPGLNLFLNGIPTNVGLTEYLQKAEIEVEEIINPIYNDIPLDIILSGKIPPNPAELLMSDRLGYLFDAVTDIYDYIIVDTAPSMLVTDTLLISKYAGHTIYLTRAEYTDKRMLDYPRELFDDHKLNGMVMVVNDVDTSNFSYGGRYGYGYYGTNRKAKKVKKKRFEKVKI</sequence>
<dbReference type="InterPro" id="IPR050445">
    <property type="entry name" value="Bact_polysacc_biosynth/exp"/>
</dbReference>
<dbReference type="PANTHER" id="PTHR32309:SF13">
    <property type="entry name" value="FERRIC ENTEROBACTIN TRANSPORT PROTEIN FEPE"/>
    <property type="match status" value="1"/>
</dbReference>
<keyword evidence="1" id="KW-0547">Nucleotide-binding</keyword>
<reference evidence="5 6" key="1">
    <citation type="submission" date="2016-10" db="EMBL/GenBank/DDBJ databases">
        <authorList>
            <person name="de Groot N.N."/>
        </authorList>
    </citation>
    <scope>NUCLEOTIDE SEQUENCE [LARGE SCALE GENOMIC DNA]</scope>
    <source>
        <strain evidence="5 6">CGMCC 1.6114</strain>
    </source>
</reference>
<dbReference type="EMBL" id="FPAG01000010">
    <property type="protein sequence ID" value="SFT14288.1"/>
    <property type="molecule type" value="Genomic_DNA"/>
</dbReference>
<dbReference type="AlphaFoldDB" id="A0A1I6VKR5"/>
<protein>
    <submittedName>
        <fullName evidence="5">Capsular exopolysaccharide family</fullName>
    </submittedName>
</protein>